<dbReference type="InterPro" id="IPR018163">
    <property type="entry name" value="Thr/Ala-tRNA-synth_IIc_edit"/>
</dbReference>
<dbReference type="GO" id="GO:0006419">
    <property type="term" value="P:alanyl-tRNA aminoacylation"/>
    <property type="evidence" value="ECO:0007669"/>
    <property type="project" value="InterPro"/>
</dbReference>
<dbReference type="GO" id="GO:0005737">
    <property type="term" value="C:cytoplasm"/>
    <property type="evidence" value="ECO:0007669"/>
    <property type="project" value="UniProtKB-SubCell"/>
</dbReference>
<dbReference type="PANTHER" id="PTHR43462">
    <property type="entry name" value="ALANYL-TRNA EDITING PROTEIN"/>
    <property type="match status" value="1"/>
</dbReference>
<dbReference type="GO" id="GO:0002161">
    <property type="term" value="F:aminoacyl-tRNA deacylase activity"/>
    <property type="evidence" value="ECO:0007669"/>
    <property type="project" value="UniProtKB-ARBA"/>
</dbReference>
<dbReference type="Gene3D" id="2.40.30.130">
    <property type="match status" value="1"/>
</dbReference>
<sequence length="421" mass="45418">MQQTERLYYSDSFLKTFAAEVTGVRELAGNTGDTVWQISLNHSAFYPTSGGQPFDTGVLRTPDGAETPIEEVEEDEQGAVWHFARTPLAAGAHVEGQIDWQRRFDHMQQHTGQHLLSAVFARELKAGTVSFHLGEKISTIDLTCANLPEHSLERVEQIANEIIAEDRPVTTKYVSAEEAQALLAAGDLRKLPERAGSIRLVDIADCDLNACGGTHVRSTGQIGGLQIRGVEKVSRGVRVEFLCGFRAIRAARANAAILDETGALLSTGAPELPATVARLLAEGKAGAKERQKLREELAVFHAEKLVAEAPLAGGIRVIVREFKDRDRDSVRLLASRTAAAAVSTAVILCANDADPVRVFLARSRDLNFDCGRMLREALAQLGLRGGGSPDMAQGDVPRAMSSTFLDSLSASVRNAAVDKSK</sequence>
<gene>
    <name evidence="8" type="ORF">MOP44_07495</name>
</gene>
<reference evidence="8" key="1">
    <citation type="submission" date="2021-04" db="EMBL/GenBank/DDBJ databases">
        <title>Phylogenetic analysis of Acidobacteriaceae.</title>
        <authorList>
            <person name="Qiu L."/>
            <person name="Zhang Q."/>
        </authorList>
    </citation>
    <scope>NUCLEOTIDE SEQUENCE</scope>
    <source>
        <strain evidence="8">DSM 25168</strain>
    </source>
</reference>
<dbReference type="Proteomes" id="UP001059380">
    <property type="component" value="Chromosome"/>
</dbReference>
<dbReference type="PROSITE" id="PS50860">
    <property type="entry name" value="AA_TRNA_LIGASE_II_ALA"/>
    <property type="match status" value="1"/>
</dbReference>
<dbReference type="GO" id="GO:0005524">
    <property type="term" value="F:ATP binding"/>
    <property type="evidence" value="ECO:0007669"/>
    <property type="project" value="InterPro"/>
</dbReference>
<evidence type="ECO:0000256" key="3">
    <source>
        <dbReference type="ARBA" id="ARBA00017959"/>
    </source>
</evidence>
<evidence type="ECO:0000256" key="4">
    <source>
        <dbReference type="ARBA" id="ARBA00022723"/>
    </source>
</evidence>
<dbReference type="InterPro" id="IPR051335">
    <property type="entry name" value="Alanyl-tRNA_Editing_Enzymes"/>
</dbReference>
<keyword evidence="5" id="KW-0862">Zinc</keyword>
<proteinExistence type="predicted"/>
<keyword evidence="4" id="KW-0479">Metal-binding</keyword>
<comment type="subcellular location">
    <subcellularLocation>
        <location evidence="2">Cytoplasm</location>
    </subcellularLocation>
</comment>
<dbReference type="SUPFAM" id="SSF50447">
    <property type="entry name" value="Translation proteins"/>
    <property type="match status" value="1"/>
</dbReference>
<dbReference type="SMART" id="SM00863">
    <property type="entry name" value="tRNA_SAD"/>
    <property type="match status" value="1"/>
</dbReference>
<dbReference type="InterPro" id="IPR012947">
    <property type="entry name" value="tRNA_SAD"/>
</dbReference>
<dbReference type="Gene3D" id="3.10.310.40">
    <property type="match status" value="1"/>
</dbReference>
<dbReference type="Pfam" id="PF01411">
    <property type="entry name" value="tRNA-synt_2c"/>
    <property type="match status" value="1"/>
</dbReference>
<keyword evidence="9" id="KW-1185">Reference proteome</keyword>
<evidence type="ECO:0000259" key="7">
    <source>
        <dbReference type="PROSITE" id="PS50860"/>
    </source>
</evidence>
<evidence type="ECO:0000256" key="5">
    <source>
        <dbReference type="ARBA" id="ARBA00022833"/>
    </source>
</evidence>
<dbReference type="EMBL" id="CP093313">
    <property type="protein sequence ID" value="UWZ85780.1"/>
    <property type="molecule type" value="Genomic_DNA"/>
</dbReference>
<dbReference type="AlphaFoldDB" id="A0A9J7BSC8"/>
<dbReference type="GO" id="GO:0003676">
    <property type="term" value="F:nucleic acid binding"/>
    <property type="evidence" value="ECO:0007669"/>
    <property type="project" value="InterPro"/>
</dbReference>
<dbReference type="InterPro" id="IPR018164">
    <property type="entry name" value="Ala-tRNA-synth_IIc_N"/>
</dbReference>
<evidence type="ECO:0000313" key="9">
    <source>
        <dbReference type="Proteomes" id="UP001059380"/>
    </source>
</evidence>
<comment type="cofactor">
    <cofactor evidence="1">
        <name>Zn(2+)</name>
        <dbReference type="ChEBI" id="CHEBI:29105"/>
    </cofactor>
</comment>
<protein>
    <recommendedName>
        <fullName evidence="3">Alanine--tRNA ligase</fullName>
    </recommendedName>
    <alternativeName>
        <fullName evidence="6">Alanyl-tRNA synthetase</fullName>
    </alternativeName>
</protein>
<dbReference type="GO" id="GO:0004813">
    <property type="term" value="F:alanine-tRNA ligase activity"/>
    <property type="evidence" value="ECO:0007669"/>
    <property type="project" value="InterPro"/>
</dbReference>
<dbReference type="InterPro" id="IPR018165">
    <property type="entry name" value="Ala-tRNA-synth_IIc_core"/>
</dbReference>
<evidence type="ECO:0000313" key="8">
    <source>
        <dbReference type="EMBL" id="UWZ85780.1"/>
    </source>
</evidence>
<dbReference type="PANTHER" id="PTHR43462:SF1">
    <property type="entry name" value="ALANYL-TRNA EDITING PROTEIN AARSD1"/>
    <property type="match status" value="1"/>
</dbReference>
<evidence type="ECO:0000256" key="6">
    <source>
        <dbReference type="ARBA" id="ARBA00032577"/>
    </source>
</evidence>
<evidence type="ECO:0000256" key="2">
    <source>
        <dbReference type="ARBA" id="ARBA00004496"/>
    </source>
</evidence>
<accession>A0A9J7BSC8</accession>
<dbReference type="GO" id="GO:0046872">
    <property type="term" value="F:metal ion binding"/>
    <property type="evidence" value="ECO:0007669"/>
    <property type="project" value="UniProtKB-KW"/>
</dbReference>
<dbReference type="SUPFAM" id="SSF55186">
    <property type="entry name" value="ThrRS/AlaRS common domain"/>
    <property type="match status" value="1"/>
</dbReference>
<dbReference type="Gene3D" id="3.30.980.10">
    <property type="entry name" value="Threonyl-trna Synthetase, Chain A, domain 2"/>
    <property type="match status" value="1"/>
</dbReference>
<name>A0A9J7BSC8_9BACT</name>
<evidence type="ECO:0000256" key="1">
    <source>
        <dbReference type="ARBA" id="ARBA00001947"/>
    </source>
</evidence>
<dbReference type="KEGG" id="orp:MOP44_07495"/>
<feature type="domain" description="Alanyl-transfer RNA synthetases family profile" evidence="7">
    <location>
        <begin position="1"/>
        <end position="253"/>
    </location>
</feature>
<organism evidence="8 9">
    <name type="scientific">Occallatibacter riparius</name>
    <dbReference type="NCBI Taxonomy" id="1002689"/>
    <lineage>
        <taxon>Bacteria</taxon>
        <taxon>Pseudomonadati</taxon>
        <taxon>Acidobacteriota</taxon>
        <taxon>Terriglobia</taxon>
        <taxon>Terriglobales</taxon>
        <taxon>Acidobacteriaceae</taxon>
        <taxon>Occallatibacter</taxon>
    </lineage>
</organism>
<dbReference type="InterPro" id="IPR009000">
    <property type="entry name" value="Transl_B-barrel_sf"/>
</dbReference>
<dbReference type="Pfam" id="PF07973">
    <property type="entry name" value="tRNA_SAD"/>
    <property type="match status" value="1"/>
</dbReference>